<dbReference type="Proteomes" id="UP000323324">
    <property type="component" value="Unassembled WGS sequence"/>
</dbReference>
<feature type="transmembrane region" description="Helical" evidence="1">
    <location>
        <begin position="117"/>
        <end position="137"/>
    </location>
</feature>
<dbReference type="PANTHER" id="PTHR36974:SF1">
    <property type="entry name" value="DOXX FAMILY MEMBRANE PROTEIN"/>
    <property type="match status" value="1"/>
</dbReference>
<keyword evidence="1" id="KW-0812">Transmembrane</keyword>
<dbReference type="RefSeq" id="WP_148369537.1">
    <property type="nucleotide sequence ID" value="NZ_VSKM01000005.1"/>
</dbReference>
<keyword evidence="1" id="KW-0472">Membrane</keyword>
<proteinExistence type="predicted"/>
<reference evidence="2 3" key="1">
    <citation type="submission" date="2019-08" db="EMBL/GenBank/DDBJ databases">
        <title>Genomes of Antarctic Bizionia species.</title>
        <authorList>
            <person name="Bowman J.P."/>
        </authorList>
    </citation>
    <scope>NUCLEOTIDE SEQUENCE [LARGE SCALE GENOMIC DNA]</scope>
    <source>
        <strain evidence="2 3">HFD</strain>
    </source>
</reference>
<accession>A0A8H2LHJ5</accession>
<keyword evidence="1" id="KW-1133">Transmembrane helix</keyword>
<feature type="transmembrane region" description="Helical" evidence="1">
    <location>
        <begin position="77"/>
        <end position="97"/>
    </location>
</feature>
<comment type="caution">
    <text evidence="2">The sequence shown here is derived from an EMBL/GenBank/DDBJ whole genome shotgun (WGS) entry which is preliminary data.</text>
</comment>
<evidence type="ECO:0000256" key="1">
    <source>
        <dbReference type="SAM" id="Phobius"/>
    </source>
</evidence>
<sequence length="143" mass="16047">MIVNTSKTQNTFRILMGLAMLFAGIAHLTFKRIEFQAQVPTWLSTEEGFVDFIVLASGVVEIIFGALMVWGGKIKVFTGIALALFYVLVFPGNISQYTNGFDSFGLNTDAKRLTRLFFQPVLILWSLWASGGLKYIMSRRSNH</sequence>
<dbReference type="AlphaFoldDB" id="A0A8H2LHJ5"/>
<protein>
    <recommendedName>
        <fullName evidence="4">DoxX family membrane protein</fullName>
    </recommendedName>
</protein>
<evidence type="ECO:0008006" key="4">
    <source>
        <dbReference type="Google" id="ProtNLM"/>
    </source>
</evidence>
<evidence type="ECO:0000313" key="3">
    <source>
        <dbReference type="Proteomes" id="UP000323324"/>
    </source>
</evidence>
<evidence type="ECO:0000313" key="2">
    <source>
        <dbReference type="EMBL" id="TYB76117.1"/>
    </source>
</evidence>
<name>A0A8H2LHJ5_9FLAO</name>
<keyword evidence="3" id="KW-1185">Reference proteome</keyword>
<organism evidence="2 3">
    <name type="scientific">Bizionia saleffrena</name>
    <dbReference type="NCBI Taxonomy" id="291189"/>
    <lineage>
        <taxon>Bacteria</taxon>
        <taxon>Pseudomonadati</taxon>
        <taxon>Bacteroidota</taxon>
        <taxon>Flavobacteriia</taxon>
        <taxon>Flavobacteriales</taxon>
        <taxon>Flavobacteriaceae</taxon>
        <taxon>Bizionia</taxon>
    </lineage>
</organism>
<feature type="transmembrane region" description="Helical" evidence="1">
    <location>
        <begin position="50"/>
        <end position="70"/>
    </location>
</feature>
<dbReference type="EMBL" id="VSKM01000005">
    <property type="protein sequence ID" value="TYB76117.1"/>
    <property type="molecule type" value="Genomic_DNA"/>
</dbReference>
<feature type="transmembrane region" description="Helical" evidence="1">
    <location>
        <begin position="12"/>
        <end position="30"/>
    </location>
</feature>
<gene>
    <name evidence="2" type="ORF">ES676_06600</name>
</gene>
<dbReference type="PANTHER" id="PTHR36974">
    <property type="entry name" value="MEMBRANE PROTEIN-RELATED"/>
    <property type="match status" value="1"/>
</dbReference>